<dbReference type="PRINTS" id="PR00862">
    <property type="entry name" value="PROLIGOPTASE"/>
</dbReference>
<evidence type="ECO:0000313" key="9">
    <source>
        <dbReference type="EMBL" id="CAE2203596.1"/>
    </source>
</evidence>
<dbReference type="PROSITE" id="PS00708">
    <property type="entry name" value="PRO_ENDOPEP_SER"/>
    <property type="match status" value="1"/>
</dbReference>
<dbReference type="Gene3D" id="3.40.50.1820">
    <property type="entry name" value="alpha/beta hydrolase"/>
    <property type="match status" value="1"/>
</dbReference>
<dbReference type="GO" id="GO:0004252">
    <property type="term" value="F:serine-type endopeptidase activity"/>
    <property type="evidence" value="ECO:0007669"/>
    <property type="project" value="UniProtKB-UniRule"/>
</dbReference>
<evidence type="ECO:0000256" key="3">
    <source>
        <dbReference type="ARBA" id="ARBA00022670"/>
    </source>
</evidence>
<gene>
    <name evidence="9" type="ORF">VSP0166_LOCUS2288</name>
</gene>
<comment type="similarity">
    <text evidence="2 6">Belongs to the peptidase S9A family.</text>
</comment>
<feature type="domain" description="Peptidase S9A N-terminal" evidence="8">
    <location>
        <begin position="10"/>
        <end position="421"/>
    </location>
</feature>
<dbReference type="Pfam" id="PF02897">
    <property type="entry name" value="Peptidase_S9_N"/>
    <property type="match status" value="1"/>
</dbReference>
<dbReference type="SUPFAM" id="SSF50993">
    <property type="entry name" value="Peptidase/esterase 'gauge' domain"/>
    <property type="match status" value="1"/>
</dbReference>
<evidence type="ECO:0000256" key="4">
    <source>
        <dbReference type="ARBA" id="ARBA00022801"/>
    </source>
</evidence>
<dbReference type="Gene3D" id="2.130.10.120">
    <property type="entry name" value="Prolyl oligopeptidase, N-terminal domain"/>
    <property type="match status" value="1"/>
</dbReference>
<dbReference type="FunFam" id="3.40.50.1820:FF:000005">
    <property type="entry name" value="Prolyl endopeptidase"/>
    <property type="match status" value="1"/>
</dbReference>
<accession>A0A7S4HME6</accession>
<feature type="domain" description="Peptidase S9 prolyl oligopeptidase catalytic" evidence="7">
    <location>
        <begin position="482"/>
        <end position="701"/>
    </location>
</feature>
<evidence type="ECO:0000256" key="1">
    <source>
        <dbReference type="ARBA" id="ARBA00001070"/>
    </source>
</evidence>
<evidence type="ECO:0000256" key="5">
    <source>
        <dbReference type="ARBA" id="ARBA00022825"/>
    </source>
</evidence>
<evidence type="ECO:0000259" key="8">
    <source>
        <dbReference type="Pfam" id="PF02897"/>
    </source>
</evidence>
<dbReference type="PANTHER" id="PTHR42881">
    <property type="entry name" value="PROLYL ENDOPEPTIDASE"/>
    <property type="match status" value="1"/>
</dbReference>
<dbReference type="EMBL" id="HBKP01003190">
    <property type="protein sequence ID" value="CAE2203596.1"/>
    <property type="molecule type" value="Transcribed_RNA"/>
</dbReference>
<proteinExistence type="inferred from homology"/>
<dbReference type="SUPFAM" id="SSF53474">
    <property type="entry name" value="alpha/beta-Hydrolases"/>
    <property type="match status" value="1"/>
</dbReference>
<dbReference type="GO" id="GO:0005829">
    <property type="term" value="C:cytosol"/>
    <property type="evidence" value="ECO:0007669"/>
    <property type="project" value="TreeGrafter"/>
</dbReference>
<sequence length="706" mass="80130">MGEERKFVYPAARRDDSIKDDFDGTEICDPYRWMEDPDGEETKEFVKAQQAVTTPFLESLDSRDEVREKVTAYYNYEKVGCPFRKGDRYYFYRNSGLQNQSVLYYRTSLDGEAQVFVDPNEWSDDGTTSISSTAFSKDASLVLFSISEKGSDWKTVKFRRVSDNDFMEDKLEWIKFSSFAWTHDNKGVFYASFDKPAEIEAGADKGTEGASNKNQKLYYHVLGTPQSEDKLIYEAPEFPNRMWGAEVSDDGNYLIISVRESCEPKNLVYYANLSSFDGSGSSLDIKELVSEFEDEYNYITNEGTLFYFQTKEEFICIDLESPDKDSWKTLIPKGEDILESVCCFHQNILVTTFIHDVQHVMKLYELATGKFISDVNLPTIGTVSSISGEKEFSELFYKFTSFTYPGTIFSYDLAKKESSVFYETNVKGFKPESFTVEQVFYESKDSTKIPMFLFYPKDVKRDGNAVTYLYGYGGFDISLMPSFSSLRCAFAEGFNAVVAIANLRGGGEYGPKWHKAGVKEKKQNVFDDFIAAAEFLITNKYTCAKRIVTVGGSNGGLLVAACMNQRPDLFGAVICHVGVLDMLRFHKFTIGHYWVSDYGCADEEEDFKYLIKYSPLHTIKADGREFPSTLLCTADHDDRVVPAHSLKYIAELQHAVGSQDYQHNPLFIRVESNAGHGGGKPTSKIISEYVDVYCFIGYALNAKWLS</sequence>
<evidence type="ECO:0000256" key="2">
    <source>
        <dbReference type="ARBA" id="ARBA00005228"/>
    </source>
</evidence>
<dbReference type="InterPro" id="IPR001375">
    <property type="entry name" value="Peptidase_S9_cat"/>
</dbReference>
<keyword evidence="4 6" id="KW-0378">Hydrolase</keyword>
<dbReference type="InterPro" id="IPR029058">
    <property type="entry name" value="AB_hydrolase_fold"/>
</dbReference>
<keyword evidence="3 6" id="KW-0645">Protease</keyword>
<keyword evidence="5 6" id="KW-0720">Serine protease</keyword>
<reference evidence="9" key="1">
    <citation type="submission" date="2021-01" db="EMBL/GenBank/DDBJ databases">
        <authorList>
            <person name="Corre E."/>
            <person name="Pelletier E."/>
            <person name="Niang G."/>
            <person name="Scheremetjew M."/>
            <person name="Finn R."/>
            <person name="Kale V."/>
            <person name="Holt S."/>
            <person name="Cochrane G."/>
            <person name="Meng A."/>
            <person name="Brown T."/>
            <person name="Cohen L."/>
        </authorList>
    </citation>
    <scope>NUCLEOTIDE SEQUENCE</scope>
    <source>
        <strain evidence="9">DIVA3 518/3/11/1/6</strain>
    </source>
</reference>
<dbReference type="InterPro" id="IPR002471">
    <property type="entry name" value="Pept_S9_AS"/>
</dbReference>
<dbReference type="FunFam" id="2.130.10.120:FF:000001">
    <property type="entry name" value="Prolyl endopeptidase"/>
    <property type="match status" value="1"/>
</dbReference>
<dbReference type="Pfam" id="PF00326">
    <property type="entry name" value="Peptidase_S9"/>
    <property type="match status" value="1"/>
</dbReference>
<evidence type="ECO:0000259" key="7">
    <source>
        <dbReference type="Pfam" id="PF00326"/>
    </source>
</evidence>
<name>A0A7S4HME6_9EUKA</name>
<dbReference type="InterPro" id="IPR002470">
    <property type="entry name" value="Peptidase_S9A"/>
</dbReference>
<dbReference type="GO" id="GO:0070012">
    <property type="term" value="F:oligopeptidase activity"/>
    <property type="evidence" value="ECO:0007669"/>
    <property type="project" value="TreeGrafter"/>
</dbReference>
<comment type="catalytic activity">
    <reaction evidence="1">
        <text>Hydrolysis of Pro-|-Xaa &gt;&gt; Ala-|-Xaa in oligopeptides.</text>
        <dbReference type="EC" id="3.4.21.26"/>
    </reaction>
</comment>
<dbReference type="PANTHER" id="PTHR42881:SF2">
    <property type="entry name" value="PROLYL ENDOPEPTIDASE"/>
    <property type="match status" value="1"/>
</dbReference>
<dbReference type="GO" id="GO:0006508">
    <property type="term" value="P:proteolysis"/>
    <property type="evidence" value="ECO:0007669"/>
    <property type="project" value="UniProtKB-KW"/>
</dbReference>
<dbReference type="InterPro" id="IPR051167">
    <property type="entry name" value="Prolyl_oligopep/macrocyclase"/>
</dbReference>
<dbReference type="InterPro" id="IPR023302">
    <property type="entry name" value="Pept_S9A_N"/>
</dbReference>
<dbReference type="AlphaFoldDB" id="A0A7S4HME6"/>
<evidence type="ECO:0000256" key="6">
    <source>
        <dbReference type="RuleBase" id="RU368024"/>
    </source>
</evidence>
<organism evidence="9">
    <name type="scientific">Vannella robusta</name>
    <dbReference type="NCBI Taxonomy" id="1487602"/>
    <lineage>
        <taxon>Eukaryota</taxon>
        <taxon>Amoebozoa</taxon>
        <taxon>Discosea</taxon>
        <taxon>Flabellinia</taxon>
        <taxon>Vannellidae</taxon>
        <taxon>Vannella</taxon>
    </lineage>
</organism>
<dbReference type="EC" id="3.4.21.-" evidence="6"/>
<protein>
    <recommendedName>
        <fullName evidence="6">Prolyl endopeptidase</fullName>
        <ecNumber evidence="6">3.4.21.-</ecNumber>
    </recommendedName>
</protein>